<dbReference type="Pfam" id="PF04082">
    <property type="entry name" value="Fungal_trans"/>
    <property type="match status" value="1"/>
</dbReference>
<dbReference type="GO" id="GO:0006351">
    <property type="term" value="P:DNA-templated transcription"/>
    <property type="evidence" value="ECO:0007669"/>
    <property type="project" value="InterPro"/>
</dbReference>
<feature type="domain" description="C2H2-type" evidence="9">
    <location>
        <begin position="50"/>
        <end position="79"/>
    </location>
</feature>
<evidence type="ECO:0000256" key="8">
    <source>
        <dbReference type="SAM" id="MobiDB-lite"/>
    </source>
</evidence>
<dbReference type="Proteomes" id="UP000298493">
    <property type="component" value="Unassembled WGS sequence"/>
</dbReference>
<dbReference type="STRING" id="86259.A0A4Z1NMT2"/>
<organism evidence="10 11">
    <name type="scientific">Venturia nashicola</name>
    <dbReference type="NCBI Taxonomy" id="86259"/>
    <lineage>
        <taxon>Eukaryota</taxon>
        <taxon>Fungi</taxon>
        <taxon>Dikarya</taxon>
        <taxon>Ascomycota</taxon>
        <taxon>Pezizomycotina</taxon>
        <taxon>Dothideomycetes</taxon>
        <taxon>Pleosporomycetidae</taxon>
        <taxon>Venturiales</taxon>
        <taxon>Venturiaceae</taxon>
        <taxon>Venturia</taxon>
    </lineage>
</organism>
<feature type="domain" description="C2H2-type" evidence="9">
    <location>
        <begin position="23"/>
        <end position="50"/>
    </location>
</feature>
<keyword evidence="4 7" id="KW-0863">Zinc-finger</keyword>
<feature type="region of interest" description="Disordered" evidence="8">
    <location>
        <begin position="68"/>
        <end position="124"/>
    </location>
</feature>
<dbReference type="PROSITE" id="PS50157">
    <property type="entry name" value="ZINC_FINGER_C2H2_2"/>
    <property type="match status" value="2"/>
</dbReference>
<evidence type="ECO:0000256" key="6">
    <source>
        <dbReference type="ARBA" id="ARBA00023242"/>
    </source>
</evidence>
<dbReference type="InterPro" id="IPR007219">
    <property type="entry name" value="XnlR_reg_dom"/>
</dbReference>
<keyword evidence="5" id="KW-0862">Zinc</keyword>
<dbReference type="GO" id="GO:0000978">
    <property type="term" value="F:RNA polymerase II cis-regulatory region sequence-specific DNA binding"/>
    <property type="evidence" value="ECO:0007669"/>
    <property type="project" value="InterPro"/>
</dbReference>
<keyword evidence="3" id="KW-0677">Repeat</keyword>
<evidence type="ECO:0000256" key="3">
    <source>
        <dbReference type="ARBA" id="ARBA00022737"/>
    </source>
</evidence>
<reference evidence="10 11" key="1">
    <citation type="submission" date="2019-04" db="EMBL/GenBank/DDBJ databases">
        <title>High contiguity whole genome sequence and gene annotation resource for two Venturia nashicola isolates.</title>
        <authorList>
            <person name="Prokchorchik M."/>
            <person name="Won K."/>
            <person name="Lee Y."/>
            <person name="Choi E.D."/>
            <person name="Segonzac C."/>
            <person name="Sohn K.H."/>
        </authorList>
    </citation>
    <scope>NUCLEOTIDE SEQUENCE [LARGE SCALE GENOMIC DNA]</scope>
    <source>
        <strain evidence="10 11">PRI2</strain>
    </source>
</reference>
<accession>A0A4Z1NMT2</accession>
<evidence type="ECO:0000256" key="5">
    <source>
        <dbReference type="ARBA" id="ARBA00022833"/>
    </source>
</evidence>
<dbReference type="SUPFAM" id="SSF57667">
    <property type="entry name" value="beta-beta-alpha zinc fingers"/>
    <property type="match status" value="1"/>
</dbReference>
<keyword evidence="6" id="KW-0539">Nucleus</keyword>
<dbReference type="Gene3D" id="3.30.160.60">
    <property type="entry name" value="Classic Zinc Finger"/>
    <property type="match status" value="1"/>
</dbReference>
<evidence type="ECO:0000313" key="11">
    <source>
        <dbReference type="Proteomes" id="UP000298493"/>
    </source>
</evidence>
<dbReference type="GO" id="GO:0005634">
    <property type="term" value="C:nucleus"/>
    <property type="evidence" value="ECO:0007669"/>
    <property type="project" value="UniProtKB-SubCell"/>
</dbReference>
<comment type="subcellular location">
    <subcellularLocation>
        <location evidence="1">Nucleus</location>
    </subcellularLocation>
</comment>
<dbReference type="OrthoDB" id="6077919at2759"/>
<dbReference type="InterPro" id="IPR013087">
    <property type="entry name" value="Znf_C2H2_type"/>
</dbReference>
<evidence type="ECO:0000256" key="4">
    <source>
        <dbReference type="ARBA" id="ARBA00022771"/>
    </source>
</evidence>
<feature type="compositionally biased region" description="Low complexity" evidence="8">
    <location>
        <begin position="94"/>
        <end position="105"/>
    </location>
</feature>
<dbReference type="GO" id="GO:0008270">
    <property type="term" value="F:zinc ion binding"/>
    <property type="evidence" value="ECO:0007669"/>
    <property type="project" value="UniProtKB-KW"/>
</dbReference>
<dbReference type="PANTHER" id="PTHR40626">
    <property type="entry name" value="MIP31509P"/>
    <property type="match status" value="1"/>
</dbReference>
<dbReference type="AlphaFoldDB" id="A0A4Z1NMT2"/>
<keyword evidence="2" id="KW-0479">Metal-binding</keyword>
<evidence type="ECO:0000256" key="2">
    <source>
        <dbReference type="ARBA" id="ARBA00022723"/>
    </source>
</evidence>
<proteinExistence type="predicted"/>
<dbReference type="GO" id="GO:0000785">
    <property type="term" value="C:chromatin"/>
    <property type="evidence" value="ECO:0007669"/>
    <property type="project" value="TreeGrafter"/>
</dbReference>
<sequence length="653" mass="73008">MLAVKHAQPTTHFTMDRPTNDFFTCQYCADQFKREDHLRRHELSHRSPKFKCVHEGCGKSFHRNDVLKRHQLVHRPEPEKRKRSCRKRVAARGSTSRSPPVSTSSQGGYSPEPAPSVSKSPATTQLFPAPAPWIQIGPFLGSNDNSAMMNNFSISPWLTHNTYPELLDHSQHTPTTSVGAHRLFRKPKMMLTTVTSPGLRLLPFVHPSALDDPELPRELHLAIAAVGARDLDGNRGFGTDFFYESEQLLQQANSSTQLRRLQCQVLLIDFATWSGNETLRQWAIKEQQVVAMAIKHLLLEPQSLLQSGWSKWLHAEELKRTLFAFYSLSISSAVLLGTQIPLSSRHLGLAFPCADNLWRARNEVEWARQLPLWEPEVELALTFPNAVHTFLTGNIGFIQNDLTNLSLFSQHVVLCAIIEAIESSRRFPLNYSSIEGWISGSVSTFSSRSHFLQILKLWNDFYQQPFEGSWAHGDHARPRVESVMLFKFVVNKLTNSDAPIDNPDIRFAADQAADSLLCASKVGIMEVSIAQTRGAGHKNVNNPQIPHNISLSMSPSALSIATNLADTMNRWLHRLDASTVGGIMDPADSEIVGKIREAVANSVLSVSHPSFQPVMPAFDDLKALASRSVELWSIMLGNTEWVSQMPSPVQAVM</sequence>
<comment type="caution">
    <text evidence="10">The sequence shown here is derived from an EMBL/GenBank/DDBJ whole genome shotgun (WGS) entry which is preliminary data.</text>
</comment>
<dbReference type="InterPro" id="IPR051059">
    <property type="entry name" value="VerF-like"/>
</dbReference>
<dbReference type="InterPro" id="IPR036236">
    <property type="entry name" value="Znf_C2H2_sf"/>
</dbReference>
<feature type="compositionally biased region" description="Basic and acidic residues" evidence="8">
    <location>
        <begin position="68"/>
        <end position="80"/>
    </location>
</feature>
<name>A0A4Z1NMT2_9PEZI</name>
<evidence type="ECO:0000313" key="10">
    <source>
        <dbReference type="EMBL" id="TID17013.1"/>
    </source>
</evidence>
<dbReference type="EMBL" id="SNSC02000017">
    <property type="protein sequence ID" value="TID17013.1"/>
    <property type="molecule type" value="Genomic_DNA"/>
</dbReference>
<feature type="compositionally biased region" description="Basic residues" evidence="8">
    <location>
        <begin position="81"/>
        <end position="90"/>
    </location>
</feature>
<gene>
    <name evidence="10" type="ORF">E6O75_ATG09779</name>
</gene>
<dbReference type="GO" id="GO:0000981">
    <property type="term" value="F:DNA-binding transcription factor activity, RNA polymerase II-specific"/>
    <property type="evidence" value="ECO:0007669"/>
    <property type="project" value="InterPro"/>
</dbReference>
<evidence type="ECO:0000256" key="1">
    <source>
        <dbReference type="ARBA" id="ARBA00004123"/>
    </source>
</evidence>
<dbReference type="PANTHER" id="PTHR40626:SF11">
    <property type="entry name" value="ZINC FINGER PROTEIN YPR022C"/>
    <property type="match status" value="1"/>
</dbReference>
<evidence type="ECO:0000259" key="9">
    <source>
        <dbReference type="PROSITE" id="PS50157"/>
    </source>
</evidence>
<dbReference type="PROSITE" id="PS00028">
    <property type="entry name" value="ZINC_FINGER_C2H2_1"/>
    <property type="match status" value="2"/>
</dbReference>
<protein>
    <submittedName>
        <fullName evidence="10">Putative zinc finger c2h2-type protein</fullName>
    </submittedName>
</protein>
<keyword evidence="11" id="KW-1185">Reference proteome</keyword>
<evidence type="ECO:0000256" key="7">
    <source>
        <dbReference type="PROSITE-ProRule" id="PRU00042"/>
    </source>
</evidence>
<dbReference type="SMART" id="SM00355">
    <property type="entry name" value="ZnF_C2H2"/>
    <property type="match status" value="2"/>
</dbReference>